<reference evidence="12 13" key="1">
    <citation type="submission" date="2019-06" db="EMBL/GenBank/DDBJ databases">
        <title>Genomic insights into carbon and energy metabolism of Deferribacter autotrophicus revealed new metabolic traits in the phylum Deferribacteres.</title>
        <authorList>
            <person name="Slobodkin A.I."/>
            <person name="Slobodkina G.B."/>
            <person name="Allioux M."/>
            <person name="Alain K."/>
            <person name="Jebbar M."/>
            <person name="Shadrin V."/>
            <person name="Kublanov I.V."/>
            <person name="Toshchakov S.V."/>
            <person name="Bonch-Osmolovskaya E.A."/>
        </authorList>
    </citation>
    <scope>NUCLEOTIDE SEQUENCE [LARGE SCALE GENOMIC DNA]</scope>
    <source>
        <strain evidence="12 13">SL50</strain>
    </source>
</reference>
<accession>A0A5A8F1Z3</accession>
<evidence type="ECO:0000256" key="4">
    <source>
        <dbReference type="ARBA" id="ARBA00022741"/>
    </source>
</evidence>
<dbReference type="GO" id="GO:0009317">
    <property type="term" value="C:acetyl-CoA carboxylase complex"/>
    <property type="evidence" value="ECO:0007669"/>
    <property type="project" value="InterPro"/>
</dbReference>
<evidence type="ECO:0000256" key="9">
    <source>
        <dbReference type="ARBA" id="ARBA00049152"/>
    </source>
</evidence>
<evidence type="ECO:0000256" key="2">
    <source>
        <dbReference type="ARBA" id="ARBA00022516"/>
    </source>
</evidence>
<dbReference type="OrthoDB" id="9808023at2"/>
<keyword evidence="12" id="KW-0436">Ligase</keyword>
<dbReference type="Pfam" id="PF03255">
    <property type="entry name" value="ACCA"/>
    <property type="match status" value="1"/>
</dbReference>
<dbReference type="PROSITE" id="PS50989">
    <property type="entry name" value="COA_CT_CTER"/>
    <property type="match status" value="1"/>
</dbReference>
<keyword evidence="5 10" id="KW-0276">Fatty acid metabolism</keyword>
<keyword evidence="6 10" id="KW-0067">ATP-binding</keyword>
<sequence>MTVQPLPFETQIFELEKKIEELKKMSELSGESLAKEIENLEKKLAQVKTNIYKSLTPQQKVMVARHPNRPYTLDFIKYIFEDFVELHGDRLFRDDPAIVCGLAKFDGEPVTIIGHQKGRNTKENIYRNFGMAHPEGYRKALRVFMLAEKFKRPIITFVDTPGAYPGIEAEKRGQAEAIARNLREMAGLTVPMITVITGEGGSGGALAIAMGNRVLMLEHAIYAVISPEGCASILWKDASYSGKAAEALKLTAQDLLKLNVIDEIIKEPVGGAHRDHLETAKNVKIAIKKHLMELKGMSSDKLFEDRYNKYRAIGVFAEAK</sequence>
<dbReference type="GO" id="GO:0005524">
    <property type="term" value="F:ATP binding"/>
    <property type="evidence" value="ECO:0007669"/>
    <property type="project" value="UniProtKB-KW"/>
</dbReference>
<evidence type="ECO:0000256" key="5">
    <source>
        <dbReference type="ARBA" id="ARBA00022832"/>
    </source>
</evidence>
<dbReference type="InterPro" id="IPR029045">
    <property type="entry name" value="ClpP/crotonase-like_dom_sf"/>
</dbReference>
<gene>
    <name evidence="10" type="primary">accA</name>
    <name evidence="12" type="ORF">FHQ18_10390</name>
</gene>
<proteinExistence type="inferred from homology"/>
<dbReference type="GO" id="GO:0016743">
    <property type="term" value="F:carboxyl- or carbamoyltransferase activity"/>
    <property type="evidence" value="ECO:0007669"/>
    <property type="project" value="UniProtKB-UniRule"/>
</dbReference>
<dbReference type="SUPFAM" id="SSF52096">
    <property type="entry name" value="ClpP/crotonase"/>
    <property type="match status" value="1"/>
</dbReference>
<evidence type="ECO:0000259" key="11">
    <source>
        <dbReference type="PROSITE" id="PS50989"/>
    </source>
</evidence>
<dbReference type="InterPro" id="IPR001095">
    <property type="entry name" value="Acetyl_CoA_COase_a_su"/>
</dbReference>
<dbReference type="NCBIfam" id="NF041504">
    <property type="entry name" value="AccA_sub"/>
    <property type="match status" value="1"/>
</dbReference>
<dbReference type="InterPro" id="IPR011763">
    <property type="entry name" value="COA_CT_C"/>
</dbReference>
<dbReference type="Gene3D" id="3.90.226.10">
    <property type="entry name" value="2-enoyl-CoA Hydratase, Chain A, domain 1"/>
    <property type="match status" value="1"/>
</dbReference>
<dbReference type="HAMAP" id="MF_00823">
    <property type="entry name" value="AcetylCoA_CT_alpha"/>
    <property type="match status" value="1"/>
</dbReference>
<evidence type="ECO:0000256" key="7">
    <source>
        <dbReference type="ARBA" id="ARBA00023098"/>
    </source>
</evidence>
<dbReference type="PANTHER" id="PTHR42853:SF3">
    <property type="entry name" value="ACETYL-COENZYME A CARBOXYLASE CARBOXYL TRANSFERASE SUBUNIT ALPHA, CHLOROPLASTIC"/>
    <property type="match status" value="1"/>
</dbReference>
<comment type="pathway">
    <text evidence="1 10">Lipid metabolism; malonyl-CoA biosynthesis; malonyl-CoA from acetyl-CoA: step 1/1.</text>
</comment>
<comment type="caution">
    <text evidence="12">The sequence shown here is derived from an EMBL/GenBank/DDBJ whole genome shotgun (WGS) entry which is preliminary data.</text>
</comment>
<dbReference type="RefSeq" id="WP_149267119.1">
    <property type="nucleotide sequence ID" value="NZ_VFJB01000008.1"/>
</dbReference>
<dbReference type="GO" id="GO:0006633">
    <property type="term" value="P:fatty acid biosynthetic process"/>
    <property type="evidence" value="ECO:0007669"/>
    <property type="project" value="UniProtKB-KW"/>
</dbReference>
<keyword evidence="13" id="KW-1185">Reference proteome</keyword>
<organism evidence="12 13">
    <name type="scientific">Deferribacter autotrophicus</name>
    <dbReference type="NCBI Taxonomy" id="500465"/>
    <lineage>
        <taxon>Bacteria</taxon>
        <taxon>Pseudomonadati</taxon>
        <taxon>Deferribacterota</taxon>
        <taxon>Deferribacteres</taxon>
        <taxon>Deferribacterales</taxon>
        <taxon>Deferribacteraceae</taxon>
        <taxon>Deferribacter</taxon>
    </lineage>
</organism>
<comment type="subcellular location">
    <subcellularLocation>
        <location evidence="10">Cytoplasm</location>
    </subcellularLocation>
</comment>
<dbReference type="GO" id="GO:2001295">
    <property type="term" value="P:malonyl-CoA biosynthetic process"/>
    <property type="evidence" value="ECO:0007669"/>
    <property type="project" value="UniProtKB-UniRule"/>
</dbReference>
<feature type="domain" description="CoA carboxyltransferase C-terminal" evidence="11">
    <location>
        <begin position="39"/>
        <end position="293"/>
    </location>
</feature>
<keyword evidence="2 10" id="KW-0444">Lipid biosynthesis</keyword>
<comment type="catalytic activity">
    <reaction evidence="9 10">
        <text>N(6)-carboxybiotinyl-L-lysyl-[protein] + acetyl-CoA = N(6)-biotinyl-L-lysyl-[protein] + malonyl-CoA</text>
        <dbReference type="Rhea" id="RHEA:54728"/>
        <dbReference type="Rhea" id="RHEA-COMP:10505"/>
        <dbReference type="Rhea" id="RHEA-COMP:10506"/>
        <dbReference type="ChEBI" id="CHEBI:57288"/>
        <dbReference type="ChEBI" id="CHEBI:57384"/>
        <dbReference type="ChEBI" id="CHEBI:83144"/>
        <dbReference type="ChEBI" id="CHEBI:83145"/>
        <dbReference type="EC" id="2.1.3.15"/>
    </reaction>
</comment>
<dbReference type="NCBIfam" id="NF004344">
    <property type="entry name" value="PRK05724.1"/>
    <property type="match status" value="1"/>
</dbReference>
<comment type="subunit">
    <text evidence="10">Acetyl-CoA carboxylase is a heterohexamer composed of biotin carboxyl carrier protein (AccB), biotin carboxylase (AccC) and two subunits each of ACCase subunit alpha (AccA) and ACCase subunit beta (AccD).</text>
</comment>
<evidence type="ECO:0000313" key="13">
    <source>
        <dbReference type="Proteomes" id="UP000322876"/>
    </source>
</evidence>
<keyword evidence="7 10" id="KW-0443">Lipid metabolism</keyword>
<comment type="similarity">
    <text evidence="10">Belongs to the AccA family.</text>
</comment>
<keyword evidence="10" id="KW-0963">Cytoplasm</keyword>
<dbReference type="EC" id="2.1.3.15" evidence="10"/>
<dbReference type="PANTHER" id="PTHR42853">
    <property type="entry name" value="ACETYL-COENZYME A CARBOXYLASE CARBOXYL TRANSFERASE SUBUNIT ALPHA"/>
    <property type="match status" value="1"/>
</dbReference>
<keyword evidence="8 10" id="KW-0275">Fatty acid biosynthesis</keyword>
<dbReference type="Proteomes" id="UP000322876">
    <property type="component" value="Unassembled WGS sequence"/>
</dbReference>
<evidence type="ECO:0000256" key="10">
    <source>
        <dbReference type="HAMAP-Rule" id="MF_00823"/>
    </source>
</evidence>
<keyword evidence="3 10" id="KW-0808">Transferase</keyword>
<evidence type="ECO:0000313" key="12">
    <source>
        <dbReference type="EMBL" id="KAA0257447.1"/>
    </source>
</evidence>
<name>A0A5A8F1Z3_9BACT</name>
<evidence type="ECO:0000256" key="1">
    <source>
        <dbReference type="ARBA" id="ARBA00004956"/>
    </source>
</evidence>
<protein>
    <recommendedName>
        <fullName evidence="10">Acetyl-coenzyme A carboxylase carboxyl transferase subunit alpha</fullName>
        <shortName evidence="10">ACCase subunit alpha</shortName>
        <shortName evidence="10">Acetyl-CoA carboxylase carboxyltransferase subunit alpha</shortName>
        <ecNumber evidence="10">2.1.3.15</ecNumber>
    </recommendedName>
</protein>
<keyword evidence="4 10" id="KW-0547">Nucleotide-binding</keyword>
<comment type="function">
    <text evidence="10">Component of the acetyl coenzyme A carboxylase (ACC) complex. First, biotin carboxylase catalyzes the carboxylation of biotin on its carrier protein (BCCP) and then the CO(2) group is transferred by the carboxyltransferase to acetyl-CoA to form malonyl-CoA.</text>
</comment>
<evidence type="ECO:0000256" key="8">
    <source>
        <dbReference type="ARBA" id="ARBA00023160"/>
    </source>
</evidence>
<dbReference type="NCBIfam" id="TIGR00513">
    <property type="entry name" value="accA"/>
    <property type="match status" value="1"/>
</dbReference>
<dbReference type="EMBL" id="VFJB01000008">
    <property type="protein sequence ID" value="KAA0257447.1"/>
    <property type="molecule type" value="Genomic_DNA"/>
</dbReference>
<dbReference type="AlphaFoldDB" id="A0A5A8F1Z3"/>
<dbReference type="UniPathway" id="UPA00655">
    <property type="reaction ID" value="UER00711"/>
</dbReference>
<evidence type="ECO:0000256" key="3">
    <source>
        <dbReference type="ARBA" id="ARBA00022679"/>
    </source>
</evidence>
<dbReference type="GO" id="GO:0003989">
    <property type="term" value="F:acetyl-CoA carboxylase activity"/>
    <property type="evidence" value="ECO:0007669"/>
    <property type="project" value="InterPro"/>
</dbReference>
<evidence type="ECO:0000256" key="6">
    <source>
        <dbReference type="ARBA" id="ARBA00022840"/>
    </source>
</evidence>
<dbReference type="PRINTS" id="PR01069">
    <property type="entry name" value="ACCCTRFRASEA"/>
</dbReference>